<comment type="cofactor">
    <cofactor evidence="1 6">
        <name>Zn(2+)</name>
        <dbReference type="ChEBI" id="CHEBI:29105"/>
    </cofactor>
</comment>
<evidence type="ECO:0000256" key="3">
    <source>
        <dbReference type="ARBA" id="ARBA00022723"/>
    </source>
</evidence>
<dbReference type="Proteomes" id="UP000316621">
    <property type="component" value="Chromosome 11"/>
</dbReference>
<dbReference type="SUPFAM" id="SSF51069">
    <property type="entry name" value="Carbonic anhydrase"/>
    <property type="match status" value="1"/>
</dbReference>
<dbReference type="GO" id="GO:0008270">
    <property type="term" value="F:zinc ion binding"/>
    <property type="evidence" value="ECO:0007669"/>
    <property type="project" value="UniProtKB-UniRule"/>
</dbReference>
<sequence>MEKTLKFDLKTIFFPTLIALLCAATLTEQTFPWKFDFDLDFGSRINPSTPSTPSTPSGSRGWAGHLNFSYSGAMGPDKWGILNPAFRTCANGKAQSPINIVTKDCVSNTKLGPLFREFSSTSGTLINNGYNIGLEYSNGCGSAMLDGKKFTLKSMHWHSPSEHTIDGTRFPLELHLVHASAEGSISVVSILYQYGKPDPILTELKSTIDQLEGIQCAPTEEVYLPVGVLKSKFLNPQTRKYYRYIGSLTVPPCHENIIWNILGTVRQVSKEQVDAIKAPLAGTCKDNSRPTQPLNGRKVVLYDEHKPEDIEN</sequence>
<dbReference type="InterPro" id="IPR041891">
    <property type="entry name" value="Alpha_CA_prokaryot-like"/>
</dbReference>
<dbReference type="SMART" id="SM01057">
    <property type="entry name" value="Carb_anhydrase"/>
    <property type="match status" value="1"/>
</dbReference>
<feature type="region of interest" description="Disordered" evidence="7">
    <location>
        <begin position="284"/>
        <end position="312"/>
    </location>
</feature>
<dbReference type="STRING" id="3469.A0A4Y7LIX5"/>
<dbReference type="EC" id="4.2.1.1" evidence="2 6"/>
<comment type="similarity">
    <text evidence="6">Belongs to the alpha-carbonic anhydrase family.</text>
</comment>
<dbReference type="InterPro" id="IPR036398">
    <property type="entry name" value="CA_dom_sf"/>
</dbReference>
<evidence type="ECO:0000256" key="6">
    <source>
        <dbReference type="RuleBase" id="RU367011"/>
    </source>
</evidence>
<dbReference type="PROSITE" id="PS51144">
    <property type="entry name" value="ALPHA_CA_2"/>
    <property type="match status" value="1"/>
</dbReference>
<protein>
    <recommendedName>
        <fullName evidence="2 6">Carbonic anhydrase</fullName>
        <ecNumber evidence="2 6">4.2.1.1</ecNumber>
    </recommendedName>
</protein>
<evidence type="ECO:0000256" key="4">
    <source>
        <dbReference type="ARBA" id="ARBA00022833"/>
    </source>
</evidence>
<dbReference type="OMA" id="EKAMVNN"/>
<dbReference type="CDD" id="cd03124">
    <property type="entry name" value="alpha_CA_prokaryotic_like"/>
    <property type="match status" value="1"/>
</dbReference>
<dbReference type="GO" id="GO:0006730">
    <property type="term" value="P:one-carbon metabolic process"/>
    <property type="evidence" value="ECO:0007669"/>
    <property type="project" value="TreeGrafter"/>
</dbReference>
<evidence type="ECO:0000313" key="9">
    <source>
        <dbReference type="EMBL" id="RZC84065.1"/>
    </source>
</evidence>
<proteinExistence type="inferred from homology"/>
<evidence type="ECO:0000313" key="10">
    <source>
        <dbReference type="Proteomes" id="UP000316621"/>
    </source>
</evidence>
<gene>
    <name evidence="9" type="ORF">C5167_046851</name>
</gene>
<comment type="catalytic activity">
    <reaction evidence="6">
        <text>hydrogencarbonate + H(+) = CO2 + H2O</text>
        <dbReference type="Rhea" id="RHEA:10748"/>
        <dbReference type="ChEBI" id="CHEBI:15377"/>
        <dbReference type="ChEBI" id="CHEBI:15378"/>
        <dbReference type="ChEBI" id="CHEBI:16526"/>
        <dbReference type="ChEBI" id="CHEBI:17544"/>
        <dbReference type="EC" id="4.2.1.1"/>
    </reaction>
</comment>
<evidence type="ECO:0000256" key="2">
    <source>
        <dbReference type="ARBA" id="ARBA00012925"/>
    </source>
</evidence>
<dbReference type="Gene3D" id="3.10.200.10">
    <property type="entry name" value="Alpha carbonic anhydrase"/>
    <property type="match status" value="1"/>
</dbReference>
<dbReference type="InterPro" id="IPR018338">
    <property type="entry name" value="Carbonic_anhydrase_a-class_CS"/>
</dbReference>
<dbReference type="PROSITE" id="PS00162">
    <property type="entry name" value="ALPHA_CA_1"/>
    <property type="match status" value="1"/>
</dbReference>
<feature type="domain" description="Alpha-carbonic anhydrase" evidence="8">
    <location>
        <begin position="66"/>
        <end position="303"/>
    </location>
</feature>
<keyword evidence="10" id="KW-1185">Reference proteome</keyword>
<feature type="compositionally biased region" description="Basic and acidic residues" evidence="7">
    <location>
        <begin position="300"/>
        <end position="312"/>
    </location>
</feature>
<organism evidence="9 10">
    <name type="scientific">Papaver somniferum</name>
    <name type="common">Opium poppy</name>
    <dbReference type="NCBI Taxonomy" id="3469"/>
    <lineage>
        <taxon>Eukaryota</taxon>
        <taxon>Viridiplantae</taxon>
        <taxon>Streptophyta</taxon>
        <taxon>Embryophyta</taxon>
        <taxon>Tracheophyta</taxon>
        <taxon>Spermatophyta</taxon>
        <taxon>Magnoliopsida</taxon>
        <taxon>Ranunculales</taxon>
        <taxon>Papaveraceae</taxon>
        <taxon>Papaveroideae</taxon>
        <taxon>Papaver</taxon>
    </lineage>
</organism>
<dbReference type="GO" id="GO:0004089">
    <property type="term" value="F:carbonate dehydratase activity"/>
    <property type="evidence" value="ECO:0007669"/>
    <property type="project" value="UniProtKB-UniRule"/>
</dbReference>
<dbReference type="InterPro" id="IPR001148">
    <property type="entry name" value="CA_dom"/>
</dbReference>
<keyword evidence="5 6" id="KW-0456">Lyase</keyword>
<dbReference type="Gramene" id="RZC84065">
    <property type="protein sequence ID" value="RZC84065"/>
    <property type="gene ID" value="C5167_046851"/>
</dbReference>
<name>A0A4Y7LIX5_PAPSO</name>
<dbReference type="PANTHER" id="PTHR18952">
    <property type="entry name" value="CARBONIC ANHYDRASE"/>
    <property type="match status" value="1"/>
</dbReference>
<dbReference type="OrthoDB" id="429145at2759"/>
<accession>A0A4Y7LIX5</accession>
<dbReference type="EMBL" id="CM010725">
    <property type="protein sequence ID" value="RZC84065.1"/>
    <property type="molecule type" value="Genomic_DNA"/>
</dbReference>
<reference evidence="9 10" key="1">
    <citation type="journal article" date="2018" name="Science">
        <title>The opium poppy genome and morphinan production.</title>
        <authorList>
            <person name="Guo L."/>
            <person name="Winzer T."/>
            <person name="Yang X."/>
            <person name="Li Y."/>
            <person name="Ning Z."/>
            <person name="He Z."/>
            <person name="Teodor R."/>
            <person name="Lu Y."/>
            <person name="Bowser T.A."/>
            <person name="Graham I.A."/>
            <person name="Ye K."/>
        </authorList>
    </citation>
    <scope>NUCLEOTIDE SEQUENCE [LARGE SCALE GENOMIC DNA]</scope>
    <source>
        <strain evidence="10">cv. HN1</strain>
        <tissue evidence="9">Leaves</tissue>
    </source>
</reference>
<evidence type="ECO:0000256" key="5">
    <source>
        <dbReference type="ARBA" id="ARBA00023239"/>
    </source>
</evidence>
<comment type="function">
    <text evidence="6">Reversible hydration of carbon dioxide.</text>
</comment>
<keyword evidence="3 6" id="KW-0479">Metal-binding</keyword>
<evidence type="ECO:0000259" key="8">
    <source>
        <dbReference type="PROSITE" id="PS51144"/>
    </source>
</evidence>
<dbReference type="AlphaFoldDB" id="A0A4Y7LIX5"/>
<dbReference type="PANTHER" id="PTHR18952:SF236">
    <property type="entry name" value="ALPHA CARBONIC ANHYDRASE 1, CHLOROPLASTIC"/>
    <property type="match status" value="1"/>
</dbReference>
<evidence type="ECO:0000256" key="7">
    <source>
        <dbReference type="SAM" id="MobiDB-lite"/>
    </source>
</evidence>
<dbReference type="Pfam" id="PF00194">
    <property type="entry name" value="Carb_anhydrase"/>
    <property type="match status" value="1"/>
</dbReference>
<keyword evidence="4 6" id="KW-0862">Zinc</keyword>
<evidence type="ECO:0000256" key="1">
    <source>
        <dbReference type="ARBA" id="ARBA00001947"/>
    </source>
</evidence>
<dbReference type="InterPro" id="IPR023561">
    <property type="entry name" value="Carbonic_anhydrase_a-class"/>
</dbReference>